<dbReference type="EMBL" id="KX827267">
    <property type="protein sequence ID" value="APT42228.1"/>
    <property type="molecule type" value="Genomic_DNA"/>
</dbReference>
<sequence length="133" mass="13963">MLINNLINLDIVNLMSMISENTALILIHFSGIAVIVLPTVLYASKKGGGIILHALQVTAAASVTGRAGVDLYKYYQQKVEEYNAKSGDDSNNPQVDNKPSGSENKPSPADGGDNNKPAPTDGSNSGSKDTSSK</sequence>
<reference evidence="3" key="1">
    <citation type="journal article" date="2016" name="Mitochondrial DNA Part B Resour">
        <title>The complete mitochondrial genome of the Basidiomycete edible fungus Pleurotus eryngii.</title>
        <authorList>
            <person name="Yang R."/>
            <person name="Li Y."/>
            <person name="Li C."/>
            <person name="Xu J."/>
            <person name="Bao D."/>
        </authorList>
    </citation>
    <scope>NUCLEOTIDE SEQUENCE</scope>
</reference>
<evidence type="ECO:0000256" key="1">
    <source>
        <dbReference type="SAM" id="MobiDB-lite"/>
    </source>
</evidence>
<feature type="compositionally biased region" description="Polar residues" evidence="1">
    <location>
        <begin position="89"/>
        <end position="105"/>
    </location>
</feature>
<protein>
    <submittedName>
        <fullName evidence="3">Uncharacterized protein</fullName>
    </submittedName>
</protein>
<organism evidence="3">
    <name type="scientific">Pleurotus eryngii</name>
    <name type="common">Boletus of the steppes</name>
    <dbReference type="NCBI Taxonomy" id="5323"/>
    <lineage>
        <taxon>Eukaryota</taxon>
        <taxon>Fungi</taxon>
        <taxon>Dikarya</taxon>
        <taxon>Basidiomycota</taxon>
        <taxon>Agaricomycotina</taxon>
        <taxon>Agaricomycetes</taxon>
        <taxon>Agaricomycetidae</taxon>
        <taxon>Agaricales</taxon>
        <taxon>Pleurotineae</taxon>
        <taxon>Pleurotaceae</taxon>
        <taxon>Pleurotus</taxon>
    </lineage>
</organism>
<evidence type="ECO:0000256" key="2">
    <source>
        <dbReference type="SAM" id="Phobius"/>
    </source>
</evidence>
<feature type="transmembrane region" description="Helical" evidence="2">
    <location>
        <begin position="23"/>
        <end position="43"/>
    </location>
</feature>
<name>A0A343AWR6_PLEER</name>
<dbReference type="RefSeq" id="YP_009344413.1">
    <property type="nucleotide sequence ID" value="NC_033533.1"/>
</dbReference>
<feature type="region of interest" description="Disordered" evidence="1">
    <location>
        <begin position="82"/>
        <end position="133"/>
    </location>
</feature>
<proteinExistence type="predicted"/>
<dbReference type="AlphaFoldDB" id="A0A343AWR6"/>
<geneLocation type="mitochondrion" evidence="3"/>
<keyword evidence="3" id="KW-0496">Mitochondrion</keyword>
<evidence type="ECO:0000313" key="3">
    <source>
        <dbReference type="EMBL" id="APT42228.1"/>
    </source>
</evidence>
<feature type="compositionally biased region" description="Polar residues" evidence="1">
    <location>
        <begin position="121"/>
        <end position="133"/>
    </location>
</feature>
<keyword evidence="2" id="KW-0472">Membrane</keyword>
<gene>
    <name evidence="3" type="primary">orf133</name>
</gene>
<keyword evidence="2" id="KW-1133">Transmembrane helix</keyword>
<accession>A0A343AWR6</accession>
<keyword evidence="2" id="KW-0812">Transmembrane</keyword>
<dbReference type="GeneID" id="30901349"/>